<dbReference type="SUPFAM" id="SSF48371">
    <property type="entry name" value="ARM repeat"/>
    <property type="match status" value="1"/>
</dbReference>
<proteinExistence type="predicted"/>
<evidence type="ECO:0000313" key="1">
    <source>
        <dbReference type="EMBL" id="SDE43339.1"/>
    </source>
</evidence>
<name>A0A1G7CVJ8_9RHOB</name>
<keyword evidence="2" id="KW-1185">Reference proteome</keyword>
<sequence length="353" mass="38547">MDGRIVEDVVRAHAEGAAFAWAQFSLATLADPFDEAVVEKRRAETEAHLDGLRIAGKQAWPFLIDQLETYSERGEAFAAATLAFEQSDARRLRQVMGLALNDDGRVGLRGAVAWIAPELAAAHVREWLDAPEASLRWLAVCAFADRHADPGARLERLLFDPDDDVRQAACTAAARSGRRDVIPHLRRILDEQRRELELAAVSALLELGAEADDSLTTALRRAVLAGVNRVESLRMLVRVSPAADIRAWFTALLENADTAPVAVRGAGMLGDKSIAPWLVEKMRDPALADAAGCAFLDLFPQARTDWDDLTSLEPNDHGQAFVAAFGDEMEVLPVAGRVLEYLRVAGLKTDRTP</sequence>
<dbReference type="AlphaFoldDB" id="A0A1G7CVJ8"/>
<dbReference type="Pfam" id="PF13646">
    <property type="entry name" value="HEAT_2"/>
    <property type="match status" value="1"/>
</dbReference>
<dbReference type="OrthoDB" id="8089803at2"/>
<accession>A0A1G7CVJ8</accession>
<evidence type="ECO:0008006" key="3">
    <source>
        <dbReference type="Google" id="ProtNLM"/>
    </source>
</evidence>
<dbReference type="Gene3D" id="1.25.10.10">
    <property type="entry name" value="Leucine-rich Repeat Variant"/>
    <property type="match status" value="1"/>
</dbReference>
<organism evidence="1 2">
    <name type="scientific">Ruegeria marina</name>
    <dbReference type="NCBI Taxonomy" id="639004"/>
    <lineage>
        <taxon>Bacteria</taxon>
        <taxon>Pseudomonadati</taxon>
        <taxon>Pseudomonadota</taxon>
        <taxon>Alphaproteobacteria</taxon>
        <taxon>Rhodobacterales</taxon>
        <taxon>Roseobacteraceae</taxon>
        <taxon>Ruegeria</taxon>
    </lineage>
</organism>
<dbReference type="InterPro" id="IPR016024">
    <property type="entry name" value="ARM-type_fold"/>
</dbReference>
<dbReference type="EMBL" id="FMZV01000019">
    <property type="protein sequence ID" value="SDE43339.1"/>
    <property type="molecule type" value="Genomic_DNA"/>
</dbReference>
<evidence type="ECO:0000313" key="2">
    <source>
        <dbReference type="Proteomes" id="UP000199628"/>
    </source>
</evidence>
<reference evidence="2" key="1">
    <citation type="submission" date="2016-10" db="EMBL/GenBank/DDBJ databases">
        <authorList>
            <person name="Varghese N."/>
            <person name="Submissions S."/>
        </authorList>
    </citation>
    <scope>NUCLEOTIDE SEQUENCE [LARGE SCALE GENOMIC DNA]</scope>
    <source>
        <strain evidence="2">CGMCC 1.9108</strain>
    </source>
</reference>
<gene>
    <name evidence="1" type="ORF">SAMN04488239_11937</name>
</gene>
<dbReference type="STRING" id="639004.SAMN04488239_11937"/>
<dbReference type="RefSeq" id="WP_093036440.1">
    <property type="nucleotide sequence ID" value="NZ_FMZV01000019.1"/>
</dbReference>
<protein>
    <recommendedName>
        <fullName evidence="3">HEAT repeat</fullName>
    </recommendedName>
</protein>
<dbReference type="InterPro" id="IPR011989">
    <property type="entry name" value="ARM-like"/>
</dbReference>
<dbReference type="Proteomes" id="UP000199628">
    <property type="component" value="Unassembled WGS sequence"/>
</dbReference>